<dbReference type="EMBL" id="JAHYBX010000003">
    <property type="protein sequence ID" value="MCA1856630.1"/>
    <property type="molecule type" value="Genomic_DNA"/>
</dbReference>
<dbReference type="InterPro" id="IPR017847">
    <property type="entry name" value="T6SS_RhsGE_Vgr_subset"/>
</dbReference>
<dbReference type="SUPFAM" id="SSF69255">
    <property type="entry name" value="gp5 N-terminal domain-like"/>
    <property type="match status" value="1"/>
</dbReference>
<name>A0ABS7YAB1_9BURK</name>
<dbReference type="Proteomes" id="UP001198602">
    <property type="component" value="Unassembled WGS sequence"/>
</dbReference>
<keyword evidence="3" id="KW-0964">Secreted</keyword>
<organism evidence="7 8">
    <name type="scientific">Massilia hydrophila</name>
    <dbReference type="NCBI Taxonomy" id="3044279"/>
    <lineage>
        <taxon>Bacteria</taxon>
        <taxon>Pseudomonadati</taxon>
        <taxon>Pseudomonadota</taxon>
        <taxon>Betaproteobacteria</taxon>
        <taxon>Burkholderiales</taxon>
        <taxon>Oxalobacteraceae</taxon>
        <taxon>Telluria group</taxon>
        <taxon>Massilia</taxon>
    </lineage>
</organism>
<dbReference type="Gene3D" id="4.10.220.110">
    <property type="match status" value="1"/>
</dbReference>
<dbReference type="SUPFAM" id="SSF69279">
    <property type="entry name" value="Phage tail proteins"/>
    <property type="match status" value="2"/>
</dbReference>
<gene>
    <name evidence="7" type="primary">vgrG</name>
    <name evidence="7" type="ORF">LE190_11950</name>
</gene>
<comment type="caution">
    <text evidence="7">The sequence shown here is derived from an EMBL/GenBank/DDBJ whole genome shotgun (WGS) entry which is preliminary data.</text>
</comment>
<dbReference type="Gene3D" id="2.40.50.230">
    <property type="entry name" value="Gp5 N-terminal domain"/>
    <property type="match status" value="1"/>
</dbReference>
<feature type="region of interest" description="Disordered" evidence="4">
    <location>
        <begin position="12"/>
        <end position="38"/>
    </location>
</feature>
<dbReference type="PANTHER" id="PTHR32305:SF15">
    <property type="entry name" value="PROTEIN RHSA-RELATED"/>
    <property type="match status" value="1"/>
</dbReference>
<comment type="similarity">
    <text evidence="2">Belongs to the VgrG protein family.</text>
</comment>
<dbReference type="SUPFAM" id="SSF69349">
    <property type="entry name" value="Phage fibre proteins"/>
    <property type="match status" value="1"/>
</dbReference>
<dbReference type="Pfam" id="PF22178">
    <property type="entry name" value="Gp5_trimer_C"/>
    <property type="match status" value="1"/>
</dbReference>
<dbReference type="Pfam" id="PF04717">
    <property type="entry name" value="Phage_base_V"/>
    <property type="match status" value="1"/>
</dbReference>
<evidence type="ECO:0000256" key="2">
    <source>
        <dbReference type="ARBA" id="ARBA00005558"/>
    </source>
</evidence>
<dbReference type="Gene3D" id="2.30.110.50">
    <property type="match status" value="1"/>
</dbReference>
<dbReference type="PANTHER" id="PTHR32305">
    <property type="match status" value="1"/>
</dbReference>
<feature type="domain" description="Gp5/Type VI secretion system Vgr protein OB-fold" evidence="5">
    <location>
        <begin position="523"/>
        <end position="591"/>
    </location>
</feature>
<accession>A0ABS7YAB1</accession>
<dbReference type="InterPro" id="IPR050708">
    <property type="entry name" value="T6SS_VgrG/RHS"/>
</dbReference>
<comment type="subcellular location">
    <subcellularLocation>
        <location evidence="1">Secreted</location>
    </subcellularLocation>
</comment>
<evidence type="ECO:0000259" key="6">
    <source>
        <dbReference type="Pfam" id="PF22178"/>
    </source>
</evidence>
<dbReference type="NCBIfam" id="TIGR03361">
    <property type="entry name" value="VI_Rhs_Vgr"/>
    <property type="match status" value="1"/>
</dbReference>
<dbReference type="NCBIfam" id="TIGR01646">
    <property type="entry name" value="vgr_GE"/>
    <property type="match status" value="1"/>
</dbReference>
<dbReference type="Gene3D" id="3.55.50.10">
    <property type="entry name" value="Baseplate protein-like domains"/>
    <property type="match status" value="1"/>
</dbReference>
<proteinExistence type="inferred from homology"/>
<dbReference type="InterPro" id="IPR037026">
    <property type="entry name" value="Vgr_OB-fold_dom_sf"/>
</dbReference>
<feature type="region of interest" description="Disordered" evidence="4">
    <location>
        <begin position="498"/>
        <end position="519"/>
    </location>
</feature>
<feature type="domain" description="Gp5/Type VI secretion system Vgr C-terminal trimerisation" evidence="6">
    <location>
        <begin position="608"/>
        <end position="696"/>
    </location>
</feature>
<dbReference type="Pfam" id="PF05954">
    <property type="entry name" value="Phage_GPD"/>
    <property type="match status" value="1"/>
</dbReference>
<evidence type="ECO:0000313" key="8">
    <source>
        <dbReference type="Proteomes" id="UP001198602"/>
    </source>
</evidence>
<evidence type="ECO:0000256" key="3">
    <source>
        <dbReference type="ARBA" id="ARBA00022525"/>
    </source>
</evidence>
<dbReference type="InterPro" id="IPR006531">
    <property type="entry name" value="Gp5/Vgr_OB"/>
</dbReference>
<evidence type="ECO:0000259" key="5">
    <source>
        <dbReference type="Pfam" id="PF04717"/>
    </source>
</evidence>
<dbReference type="InterPro" id="IPR006533">
    <property type="entry name" value="T6SS_Vgr_RhsGE"/>
</dbReference>
<evidence type="ECO:0000256" key="4">
    <source>
        <dbReference type="SAM" id="MobiDB-lite"/>
    </source>
</evidence>
<dbReference type="InterPro" id="IPR054030">
    <property type="entry name" value="Gp5_Vgr_C"/>
</dbReference>
<evidence type="ECO:0000313" key="7">
    <source>
        <dbReference type="EMBL" id="MCA1856630.1"/>
    </source>
</evidence>
<evidence type="ECO:0000256" key="1">
    <source>
        <dbReference type="ARBA" id="ARBA00004613"/>
    </source>
</evidence>
<dbReference type="RefSeq" id="WP_225238891.1">
    <property type="nucleotide sequence ID" value="NZ_JAHYBX010000003.1"/>
</dbReference>
<keyword evidence="8" id="KW-1185">Reference proteome</keyword>
<sequence length="730" mass="80060">MSFKPIDGGVASGAPYIPGSTRPDASGQGSTPASRPGAASALPALAGLAAEARAAAQMRAVTGLMNEVGRMAGPDADAVQAPASTPPLIIAEHPLAGQAVNDFTSPTPSFVPAALDPQPEAAREGGGGGTPSFGEGTRLLRFYSPLPADKTLLIDSMTGSAALSEQYVFHLNLLSTDASIDLQDVMAKSVSVGVQLADGSEHFINGYVRTFGFTHADGGFAFYHAEIVPWLSYLKLRINSRIFQNMNVLEVLETIYRGDYGSLAVYEFLTNRSYAKEDYIVQYQESDEHFTSRLMEKYGLFYYFEHSASGHLMVISDDSCHSGFCPPHSAHPDIQFNAGDRSHDDDSITAFAAQRTVQPSKVVLNTFDFKAPSSWQCLEMPTVAQQGDVPPMEIYDGNPAFAYKNKGAGEHDARQRMEVLEWQAKVFLGASNCRGLIPGHTFKLHDHHWFDNGNNDPDFLVISVQYNARNNYFDGDRRDVYTNTFTAVRRKIPYRPRRAHRAPKMPGPQTATVVGPKGSEIHTDSFGRIKVHFHWDRYGRHDERSSCWIRVSQPWAGQNWGTIAIPRVGQEVIIDYLEGDPDRPICTGRVYNAEQPVPYALPAAAHMMGFRSRSTPGGNGYCEMVIHDRAGQELINIHSQKDMVTTVQNNHTTLVHGAHQINTVSAGCHVTTVKKKIDMTSQTEHIHLTAQTDITLQVGASRIVMKADGKITIEGVNVEILGSNRIDLNK</sequence>
<reference evidence="7 8" key="1">
    <citation type="submission" date="2021-07" db="EMBL/GenBank/DDBJ databases">
        <title>Characterization of Violacein-producing bacteria and related species.</title>
        <authorList>
            <person name="Wilson H.S."/>
            <person name="De Leon M.E."/>
        </authorList>
    </citation>
    <scope>NUCLEOTIDE SEQUENCE [LARGE SCALE GENOMIC DNA]</scope>
    <source>
        <strain evidence="7 8">HSC-2F05</strain>
    </source>
</reference>
<protein>
    <submittedName>
        <fullName evidence="7">Type VI secretion system tip protein VgrG</fullName>
    </submittedName>
</protein>